<accession>A0A8B6ESB3</accession>
<proteinExistence type="predicted"/>
<keyword evidence="3" id="KW-1185">Reference proteome</keyword>
<evidence type="ECO:0000313" key="2">
    <source>
        <dbReference type="EMBL" id="VDI38157.1"/>
    </source>
</evidence>
<dbReference type="OrthoDB" id="6155076at2759"/>
<feature type="region of interest" description="Disordered" evidence="1">
    <location>
        <begin position="61"/>
        <end position="83"/>
    </location>
</feature>
<dbReference type="Gene3D" id="3.60.10.10">
    <property type="entry name" value="Endonuclease/exonuclease/phosphatase"/>
    <property type="match status" value="1"/>
</dbReference>
<gene>
    <name evidence="2" type="ORF">MGAL_10B007762</name>
</gene>
<protein>
    <recommendedName>
        <fullName evidence="4">Endonuclease/exonuclease/phosphatase domain-containing protein</fullName>
    </recommendedName>
</protein>
<reference evidence="2" key="1">
    <citation type="submission" date="2018-11" db="EMBL/GenBank/DDBJ databases">
        <authorList>
            <person name="Alioto T."/>
            <person name="Alioto T."/>
        </authorList>
    </citation>
    <scope>NUCLEOTIDE SEQUENCE</scope>
</reference>
<evidence type="ECO:0008006" key="4">
    <source>
        <dbReference type="Google" id="ProtNLM"/>
    </source>
</evidence>
<dbReference type="AlphaFoldDB" id="A0A8B6ESB3"/>
<sequence length="214" mass="23762">MPTYIHTGVFRFMDASNVSWECINCGMPNFSTALFNSTYSIETENQFSDLSTSSLVSSPGVPVATSSPKLNEKNQNIPSKSTSSKFKRPIRVVNINFQSICNKKPELEEIINSAKPDIIIGTETWLNPNIPSHELFPPNLYNVYRKDRTHNNKGKSYGGVLIAITKDLDNSPSGLLKSAYAELKMVESKAQTSSNNSWLSSVISFSTVKNWVLT</sequence>
<dbReference type="Proteomes" id="UP000596742">
    <property type="component" value="Unassembled WGS sequence"/>
</dbReference>
<dbReference type="InterPro" id="IPR036691">
    <property type="entry name" value="Endo/exonu/phosph_ase_sf"/>
</dbReference>
<feature type="compositionally biased region" description="Polar residues" evidence="1">
    <location>
        <begin position="64"/>
        <end position="83"/>
    </location>
</feature>
<dbReference type="EMBL" id="UYJE01005559">
    <property type="protein sequence ID" value="VDI38157.1"/>
    <property type="molecule type" value="Genomic_DNA"/>
</dbReference>
<dbReference type="SUPFAM" id="SSF56219">
    <property type="entry name" value="DNase I-like"/>
    <property type="match status" value="1"/>
</dbReference>
<organism evidence="2 3">
    <name type="scientific">Mytilus galloprovincialis</name>
    <name type="common">Mediterranean mussel</name>
    <dbReference type="NCBI Taxonomy" id="29158"/>
    <lineage>
        <taxon>Eukaryota</taxon>
        <taxon>Metazoa</taxon>
        <taxon>Spiralia</taxon>
        <taxon>Lophotrochozoa</taxon>
        <taxon>Mollusca</taxon>
        <taxon>Bivalvia</taxon>
        <taxon>Autobranchia</taxon>
        <taxon>Pteriomorphia</taxon>
        <taxon>Mytilida</taxon>
        <taxon>Mytiloidea</taxon>
        <taxon>Mytilidae</taxon>
        <taxon>Mytilinae</taxon>
        <taxon>Mytilus</taxon>
    </lineage>
</organism>
<name>A0A8B6ESB3_MYTGA</name>
<evidence type="ECO:0000313" key="3">
    <source>
        <dbReference type="Proteomes" id="UP000596742"/>
    </source>
</evidence>
<evidence type="ECO:0000256" key="1">
    <source>
        <dbReference type="SAM" id="MobiDB-lite"/>
    </source>
</evidence>
<comment type="caution">
    <text evidence="2">The sequence shown here is derived from an EMBL/GenBank/DDBJ whole genome shotgun (WGS) entry which is preliminary data.</text>
</comment>